<protein>
    <submittedName>
        <fullName evidence="1">Uncharacterized protein</fullName>
    </submittedName>
</protein>
<evidence type="ECO:0000313" key="1">
    <source>
        <dbReference type="EMBL" id="VCX42421.1"/>
    </source>
</evidence>
<dbReference type="Proteomes" id="UP000269945">
    <property type="component" value="Unassembled WGS sequence"/>
</dbReference>
<keyword evidence="2" id="KW-1185">Reference proteome</keyword>
<dbReference type="AlphaFoldDB" id="A0A9X9MCS8"/>
<evidence type="ECO:0000313" key="2">
    <source>
        <dbReference type="Proteomes" id="UP000269945"/>
    </source>
</evidence>
<proteinExistence type="predicted"/>
<accession>A0A9X9MCS8</accession>
<sequence length="69" mass="7683">MNQMNVLSISHSAFDLEEFLAVWNQSFTQADLPKVWTLGKGERGILTIVTNVPESHFPIILSIIKPTSA</sequence>
<gene>
    <name evidence="1" type="ORF">BN2614_LOCUS1</name>
</gene>
<name>A0A9X9MCS8_GULGU</name>
<feature type="non-terminal residue" evidence="1">
    <location>
        <position position="69"/>
    </location>
</feature>
<dbReference type="EMBL" id="CYRY02046664">
    <property type="protein sequence ID" value="VCX42421.1"/>
    <property type="molecule type" value="Genomic_DNA"/>
</dbReference>
<organism evidence="1 2">
    <name type="scientific">Gulo gulo</name>
    <name type="common">Wolverine</name>
    <name type="synonym">Gluton</name>
    <dbReference type="NCBI Taxonomy" id="48420"/>
    <lineage>
        <taxon>Eukaryota</taxon>
        <taxon>Metazoa</taxon>
        <taxon>Chordata</taxon>
        <taxon>Craniata</taxon>
        <taxon>Vertebrata</taxon>
        <taxon>Euteleostomi</taxon>
        <taxon>Mammalia</taxon>
        <taxon>Eutheria</taxon>
        <taxon>Laurasiatheria</taxon>
        <taxon>Carnivora</taxon>
        <taxon>Caniformia</taxon>
        <taxon>Musteloidea</taxon>
        <taxon>Mustelidae</taxon>
        <taxon>Guloninae</taxon>
        <taxon>Gulo</taxon>
    </lineage>
</organism>
<comment type="caution">
    <text evidence="1">The sequence shown here is derived from an EMBL/GenBank/DDBJ whole genome shotgun (WGS) entry which is preliminary data.</text>
</comment>
<reference evidence="1 2" key="1">
    <citation type="submission" date="2018-10" db="EMBL/GenBank/DDBJ databases">
        <authorList>
            <person name="Ekblom R."/>
            <person name="Jareborg N."/>
        </authorList>
    </citation>
    <scope>NUCLEOTIDE SEQUENCE [LARGE SCALE GENOMIC DNA]</scope>
    <source>
        <tissue evidence="1">Muscle</tissue>
    </source>
</reference>